<feature type="transmembrane region" description="Helical" evidence="10">
    <location>
        <begin position="34"/>
        <end position="52"/>
    </location>
</feature>
<dbReference type="PANTHER" id="PTHR43562:SF3">
    <property type="entry name" value="SODIUM ION_PROTON EXCHANGER (EUROFUNG)"/>
    <property type="match status" value="1"/>
</dbReference>
<feature type="transmembrane region" description="Helical" evidence="10">
    <location>
        <begin position="58"/>
        <end position="76"/>
    </location>
</feature>
<dbReference type="Gene3D" id="1.20.1530.20">
    <property type="match status" value="1"/>
</dbReference>
<evidence type="ECO:0000256" key="7">
    <source>
        <dbReference type="ARBA" id="ARBA00023065"/>
    </source>
</evidence>
<dbReference type="AlphaFoldDB" id="A0AAF0JTE4"/>
<dbReference type="GO" id="GO:1902600">
    <property type="term" value="P:proton transmembrane transport"/>
    <property type="evidence" value="ECO:0007669"/>
    <property type="project" value="InterPro"/>
</dbReference>
<dbReference type="InterPro" id="IPR006153">
    <property type="entry name" value="Cation/H_exchanger_TM"/>
</dbReference>
<evidence type="ECO:0000256" key="2">
    <source>
        <dbReference type="ARBA" id="ARBA00022448"/>
    </source>
</evidence>
<dbReference type="Proteomes" id="UP001218895">
    <property type="component" value="Chromosome"/>
</dbReference>
<comment type="subcellular location">
    <subcellularLocation>
        <location evidence="1">Membrane</location>
        <topology evidence="1">Multi-pass membrane protein</topology>
    </subcellularLocation>
</comment>
<evidence type="ECO:0000256" key="4">
    <source>
        <dbReference type="ARBA" id="ARBA00022692"/>
    </source>
</evidence>
<name>A0AAF0JTE4_9EURY</name>
<evidence type="ECO:0000313" key="13">
    <source>
        <dbReference type="Proteomes" id="UP001218895"/>
    </source>
</evidence>
<dbReference type="KEGG" id="manq:L1994_08470"/>
<feature type="transmembrane region" description="Helical" evidence="10">
    <location>
        <begin position="118"/>
        <end position="137"/>
    </location>
</feature>
<organism evidence="12 13">
    <name type="scientific">Methanomicrobium antiquum</name>
    <dbReference type="NCBI Taxonomy" id="487686"/>
    <lineage>
        <taxon>Archaea</taxon>
        <taxon>Methanobacteriati</taxon>
        <taxon>Methanobacteriota</taxon>
        <taxon>Stenosarchaea group</taxon>
        <taxon>Methanomicrobia</taxon>
        <taxon>Methanomicrobiales</taxon>
        <taxon>Methanomicrobiaceae</taxon>
        <taxon>Methanomicrobium</taxon>
    </lineage>
</organism>
<keyword evidence="7" id="KW-0406">Ion transport</keyword>
<evidence type="ECO:0000259" key="11">
    <source>
        <dbReference type="Pfam" id="PF00999"/>
    </source>
</evidence>
<keyword evidence="5 10" id="KW-1133">Transmembrane helix</keyword>
<dbReference type="Pfam" id="PF00999">
    <property type="entry name" value="Na_H_Exchanger"/>
    <property type="match status" value="1"/>
</dbReference>
<gene>
    <name evidence="12" type="ORF">L1994_08470</name>
</gene>
<evidence type="ECO:0000256" key="1">
    <source>
        <dbReference type="ARBA" id="ARBA00004141"/>
    </source>
</evidence>
<protein>
    <submittedName>
        <fullName evidence="12">Cation:proton antiporter</fullName>
    </submittedName>
</protein>
<feature type="transmembrane region" description="Helical" evidence="10">
    <location>
        <begin position="6"/>
        <end position="27"/>
    </location>
</feature>
<keyword evidence="4 10" id="KW-0812">Transmembrane</keyword>
<evidence type="ECO:0000256" key="9">
    <source>
        <dbReference type="ARBA" id="ARBA00023201"/>
    </source>
</evidence>
<feature type="transmembrane region" description="Helical" evidence="10">
    <location>
        <begin position="149"/>
        <end position="169"/>
    </location>
</feature>
<feature type="transmembrane region" description="Helical" evidence="10">
    <location>
        <begin position="273"/>
        <end position="294"/>
    </location>
</feature>
<feature type="transmembrane region" description="Helical" evidence="10">
    <location>
        <begin position="189"/>
        <end position="207"/>
    </location>
</feature>
<keyword evidence="6" id="KW-0915">Sodium</keyword>
<dbReference type="EMBL" id="CP091092">
    <property type="protein sequence ID" value="WFN36178.1"/>
    <property type="molecule type" value="Genomic_DNA"/>
</dbReference>
<reference evidence="12" key="1">
    <citation type="submission" date="2022-01" db="EMBL/GenBank/DDBJ databases">
        <title>Complete genome of Methanomicrobium antiquum DSM 21220.</title>
        <authorList>
            <person name="Chen S.-C."/>
            <person name="You Y.-T."/>
            <person name="Zhou Y.-Z."/>
            <person name="Lai M.-C."/>
        </authorList>
    </citation>
    <scope>NUCLEOTIDE SEQUENCE</scope>
    <source>
        <strain evidence="12">DSM 21220</strain>
    </source>
</reference>
<dbReference type="GO" id="GO:0016020">
    <property type="term" value="C:membrane"/>
    <property type="evidence" value="ECO:0007669"/>
    <property type="project" value="UniProtKB-SubCell"/>
</dbReference>
<evidence type="ECO:0000256" key="10">
    <source>
        <dbReference type="SAM" id="Phobius"/>
    </source>
</evidence>
<feature type="transmembrane region" description="Helical" evidence="10">
    <location>
        <begin position="362"/>
        <end position="382"/>
    </location>
</feature>
<proteinExistence type="predicted"/>
<keyword evidence="8 10" id="KW-0472">Membrane</keyword>
<dbReference type="GeneID" id="79950426"/>
<keyword evidence="13" id="KW-1185">Reference proteome</keyword>
<dbReference type="GO" id="GO:0015297">
    <property type="term" value="F:antiporter activity"/>
    <property type="evidence" value="ECO:0007669"/>
    <property type="project" value="UniProtKB-KW"/>
</dbReference>
<feature type="transmembrane region" description="Helical" evidence="10">
    <location>
        <begin position="219"/>
        <end position="237"/>
    </location>
</feature>
<evidence type="ECO:0000256" key="3">
    <source>
        <dbReference type="ARBA" id="ARBA00022449"/>
    </source>
</evidence>
<keyword evidence="2" id="KW-0813">Transport</keyword>
<dbReference type="GO" id="GO:0006814">
    <property type="term" value="P:sodium ion transport"/>
    <property type="evidence" value="ECO:0007669"/>
    <property type="project" value="UniProtKB-KW"/>
</dbReference>
<evidence type="ECO:0000256" key="6">
    <source>
        <dbReference type="ARBA" id="ARBA00023053"/>
    </source>
</evidence>
<dbReference type="RefSeq" id="WP_278099017.1">
    <property type="nucleotide sequence ID" value="NZ_CP091092.1"/>
</dbReference>
<keyword evidence="9" id="KW-0739">Sodium transport</keyword>
<evidence type="ECO:0000313" key="12">
    <source>
        <dbReference type="EMBL" id="WFN36178.1"/>
    </source>
</evidence>
<keyword evidence="3" id="KW-0050">Antiport</keyword>
<sequence>MNIGELPSIELQMSLLLFVALGGYLLASRINQSAVVGEILIGLIVGPSFLNLITYTDFVQSIAALGAVILMFVIGFEFNIKELSNIKFGIIGFSGVIIPWICGYFIAVLFGFDFISALFIGTALTATSIAITANVLREMCLLDTEVAKAIIGAAVIDDVLSLLALSITADVASGSFSYTGIALSIVKQVGFLLIAGFIGIVFISKWIEKIDKTRLAMKNPEFVFIFVMMIAFLFATLSEYVGISAIIGAFIAGVSFNGVNLKHSHDIEAGADFLYIIFGSIFFVSLGILVDIHVMTQEAVVFLVVLTIAAVITKLIGCSIPAKIMGYSGRDSLAIGFGMSPRGEVAMIVALMGLTMGLIGQGVYAAIVLMSLITTILTPILFRNWLFKKEVIACDLENK</sequence>
<feature type="transmembrane region" description="Helical" evidence="10">
    <location>
        <begin position="300"/>
        <end position="320"/>
    </location>
</feature>
<dbReference type="InterPro" id="IPR038770">
    <property type="entry name" value="Na+/solute_symporter_sf"/>
</dbReference>
<dbReference type="PANTHER" id="PTHR43562">
    <property type="entry name" value="NAPA-TYPE SODIUM/HYDROGEN ANTIPORTER"/>
    <property type="match status" value="1"/>
</dbReference>
<feature type="transmembrane region" description="Helical" evidence="10">
    <location>
        <begin position="243"/>
        <end position="261"/>
    </location>
</feature>
<feature type="transmembrane region" description="Helical" evidence="10">
    <location>
        <begin position="332"/>
        <end position="356"/>
    </location>
</feature>
<feature type="transmembrane region" description="Helical" evidence="10">
    <location>
        <begin position="88"/>
        <end position="112"/>
    </location>
</feature>
<evidence type="ECO:0000256" key="8">
    <source>
        <dbReference type="ARBA" id="ARBA00023136"/>
    </source>
</evidence>
<accession>A0AAF0JTE4</accession>
<feature type="domain" description="Cation/H+ exchanger transmembrane" evidence="11">
    <location>
        <begin position="18"/>
        <end position="383"/>
    </location>
</feature>
<evidence type="ECO:0000256" key="5">
    <source>
        <dbReference type="ARBA" id="ARBA00022989"/>
    </source>
</evidence>